<feature type="site" description="Increases nucleophilicity of active site Cys" evidence="7">
    <location>
        <position position="436"/>
    </location>
</feature>
<keyword evidence="7" id="KW-0169">Cobalamin biosynthesis</keyword>
<feature type="domain" description="CobB/CobQ-like glutamine amidotransferase" evidence="9">
    <location>
        <begin position="254"/>
        <end position="439"/>
    </location>
</feature>
<comment type="cofactor">
    <cofactor evidence="1 7">
        <name>Mg(2+)</name>
        <dbReference type="ChEBI" id="CHEBI:18420"/>
    </cofactor>
</comment>
<evidence type="ECO:0000256" key="1">
    <source>
        <dbReference type="ARBA" id="ARBA00001946"/>
    </source>
</evidence>
<evidence type="ECO:0000256" key="5">
    <source>
        <dbReference type="ARBA" id="ARBA00022842"/>
    </source>
</evidence>
<accession>A0A2S6HNW5</accession>
<comment type="function">
    <text evidence="7">Catalyzes the ATP-dependent amidation of the two carboxylate groups at positions a and c of cobyrinate, using either L-glutamine or ammonia as the nitrogen source.</text>
</comment>
<evidence type="ECO:0000256" key="4">
    <source>
        <dbReference type="ARBA" id="ARBA00022840"/>
    </source>
</evidence>
<dbReference type="NCBIfam" id="TIGR00379">
    <property type="entry name" value="cobB"/>
    <property type="match status" value="1"/>
</dbReference>
<reference evidence="10 11" key="1">
    <citation type="submission" date="2018-02" db="EMBL/GenBank/DDBJ databases">
        <title>Genomic Encyclopedia of Archaeal and Bacterial Type Strains, Phase II (KMG-II): from individual species to whole genera.</title>
        <authorList>
            <person name="Goeker M."/>
        </authorList>
    </citation>
    <scope>NUCLEOTIDE SEQUENCE [LARGE SCALE GENOMIC DNA]</scope>
    <source>
        <strain evidence="10 11">DSM 3808</strain>
    </source>
</reference>
<comment type="similarity">
    <text evidence="7">Belongs to the CobB/CbiA family.</text>
</comment>
<dbReference type="RefSeq" id="WP_242980247.1">
    <property type="nucleotide sequence ID" value="NZ_PTJA01000011.1"/>
</dbReference>
<dbReference type="Gene3D" id="3.40.50.880">
    <property type="match status" value="1"/>
</dbReference>
<comment type="miscellaneous">
    <text evidence="7">The a and c carboxylates of cobyrinate are activated for nucleophilic attack via formation of a phosphorylated intermediate by ATP. CbiA catalyzes first the amidation of the c-carboxylate, and then that of the a-carboxylate.</text>
</comment>
<keyword evidence="6 7" id="KW-0315">Glutamine amidotransferase</keyword>
<proteinExistence type="inferred from homology"/>
<feature type="active site" description="Nucleophile" evidence="7">
    <location>
        <position position="336"/>
    </location>
</feature>
<dbReference type="UniPathway" id="UPA00148">
    <property type="reaction ID" value="UER00231"/>
</dbReference>
<comment type="pathway">
    <text evidence="7">Cofactor biosynthesis; adenosylcobalamin biosynthesis; cob(II)yrinate a,c-diamide from sirohydrochlorin (anaerobic route): step 10/10.</text>
</comment>
<dbReference type="SUPFAM" id="SSF52317">
    <property type="entry name" value="Class I glutamine amidotransferase-like"/>
    <property type="match status" value="1"/>
</dbReference>
<gene>
    <name evidence="7" type="primary">cbiA</name>
    <name evidence="10" type="ORF">BXY41_111142</name>
</gene>
<dbReference type="PANTHER" id="PTHR43873">
    <property type="entry name" value="COBYRINATE A,C-DIAMIDE SYNTHASE"/>
    <property type="match status" value="1"/>
</dbReference>
<dbReference type="AlphaFoldDB" id="A0A2S6HNW5"/>
<comment type="catalytic activity">
    <reaction evidence="7">
        <text>cob(II)yrinate + 2 L-glutamine + 2 ATP + 2 H2O = cob(II)yrinate a,c diamide + 2 L-glutamate + 2 ADP + 2 phosphate + 2 H(+)</text>
        <dbReference type="Rhea" id="RHEA:26289"/>
        <dbReference type="ChEBI" id="CHEBI:15377"/>
        <dbReference type="ChEBI" id="CHEBI:15378"/>
        <dbReference type="ChEBI" id="CHEBI:29985"/>
        <dbReference type="ChEBI" id="CHEBI:30616"/>
        <dbReference type="ChEBI" id="CHEBI:43474"/>
        <dbReference type="ChEBI" id="CHEBI:58359"/>
        <dbReference type="ChEBI" id="CHEBI:58537"/>
        <dbReference type="ChEBI" id="CHEBI:58894"/>
        <dbReference type="ChEBI" id="CHEBI:456216"/>
        <dbReference type="EC" id="6.3.5.11"/>
    </reaction>
</comment>
<dbReference type="GO" id="GO:0042242">
    <property type="term" value="F:cobyrinic acid a,c-diamide synthase activity"/>
    <property type="evidence" value="ECO:0007669"/>
    <property type="project" value="UniProtKB-UniRule"/>
</dbReference>
<sequence>MSQENKRIMLAAPKSGSGKTMITCGLLQALLLRGIACRSFKCGPDYIDPMFHKAVLGINGGNLDTFFLDHESVRELFLRESKEVQISVIEGVMGYYDGMGGDSTWASSYEVACAVKTPVVLILDCRGASLSLAAVLKGFLEYRNDSRIEGVILNRISPVMAQRLTPQIEALGIRVFGYLPQCDEADFSSRHLGLVLPGEVEGLKDKLIKLACKMEETVDIDGLLWLSGTAPELSLESGKEERDEPTTYGEKIPVGIAVDEAFCFYYQENRKMLEDMGAQLIPFSPLRDSHLPDGICGLILGGGYPELYLKQLSENQNMLKEIREASESHIPMLAECGGFLYLHEELESQEHDVFLMAGIIPGRAFPVGKLKRFGYIEAAAKEDMPFLKKGESIRGHEFHYWDSTNNGEQMQARKPGRDAGWDCVLTRDNVMAGFPHFYYPSNPMLPKRFLEACRQVMTQQRKKL</sequence>
<evidence type="ECO:0000259" key="9">
    <source>
        <dbReference type="Pfam" id="PF07685"/>
    </source>
</evidence>
<dbReference type="SUPFAM" id="SSF52540">
    <property type="entry name" value="P-loop containing nucleoside triphosphate hydrolases"/>
    <property type="match status" value="1"/>
</dbReference>
<dbReference type="EMBL" id="PTJA01000011">
    <property type="protein sequence ID" value="PPK79206.1"/>
    <property type="molecule type" value="Genomic_DNA"/>
</dbReference>
<dbReference type="Proteomes" id="UP000237749">
    <property type="component" value="Unassembled WGS sequence"/>
</dbReference>
<keyword evidence="11" id="KW-1185">Reference proteome</keyword>
<dbReference type="PROSITE" id="PS51274">
    <property type="entry name" value="GATASE_COBBQ"/>
    <property type="match status" value="1"/>
</dbReference>
<protein>
    <recommendedName>
        <fullName evidence="7">Cobyrinate a,c-diamide synthase</fullName>
        <ecNumber evidence="7">6.3.5.11</ecNumber>
    </recommendedName>
    <alternativeName>
        <fullName evidence="7">Cobyrinic acid a,c-diamide synthetase</fullName>
    </alternativeName>
</protein>
<keyword evidence="2 7" id="KW-0436">Ligase</keyword>
<dbReference type="InterPro" id="IPR004484">
    <property type="entry name" value="CbiA/CobB_synth"/>
</dbReference>
<dbReference type="EC" id="6.3.5.11" evidence="7"/>
<dbReference type="PANTHER" id="PTHR43873:SF1">
    <property type="entry name" value="COBYRINATE A,C-DIAMIDE SYNTHASE"/>
    <property type="match status" value="1"/>
</dbReference>
<dbReference type="CDD" id="cd03130">
    <property type="entry name" value="GATase1_CobB"/>
    <property type="match status" value="1"/>
</dbReference>
<dbReference type="Pfam" id="PF07685">
    <property type="entry name" value="GATase_3"/>
    <property type="match status" value="1"/>
</dbReference>
<dbReference type="Pfam" id="PF01656">
    <property type="entry name" value="CbiA"/>
    <property type="match status" value="1"/>
</dbReference>
<comment type="caution">
    <text evidence="10">The sequence shown here is derived from an EMBL/GenBank/DDBJ whole genome shotgun (WGS) entry which is preliminary data.</text>
</comment>
<dbReference type="NCBIfam" id="NF002204">
    <property type="entry name" value="PRK01077.1"/>
    <property type="match status" value="1"/>
</dbReference>
<organism evidence="10 11">
    <name type="scientific">Lacrimispora xylanisolvens</name>
    <dbReference type="NCBI Taxonomy" id="384636"/>
    <lineage>
        <taxon>Bacteria</taxon>
        <taxon>Bacillati</taxon>
        <taxon>Bacillota</taxon>
        <taxon>Clostridia</taxon>
        <taxon>Lachnospirales</taxon>
        <taxon>Lachnospiraceae</taxon>
        <taxon>Lacrimispora</taxon>
    </lineage>
</organism>
<dbReference type="InterPro" id="IPR027417">
    <property type="entry name" value="P-loop_NTPase"/>
</dbReference>
<dbReference type="InterPro" id="IPR029062">
    <property type="entry name" value="Class_I_gatase-like"/>
</dbReference>
<comment type="domain">
    <text evidence="7">Comprises of two domains. The C-terminal domain contains the binding site for glutamine and catalyzes the hydrolysis of this substrate to glutamate and ammonia. The N-terminal domain is anticipated to bind ATP and cobyrinate and catalyzes the ultimate synthesis of the diamide product. The ammonia produced via the glutaminase domain is probably translocated to the adjacent domain via a molecular tunnel, where it reacts with an activated intermediate.</text>
</comment>
<evidence type="ECO:0000256" key="7">
    <source>
        <dbReference type="HAMAP-Rule" id="MF_00027"/>
    </source>
</evidence>
<dbReference type="Gene3D" id="3.40.50.300">
    <property type="entry name" value="P-loop containing nucleotide triphosphate hydrolases"/>
    <property type="match status" value="1"/>
</dbReference>
<name>A0A2S6HNW5_9FIRM</name>
<dbReference type="InterPro" id="IPR002586">
    <property type="entry name" value="CobQ/CobB/MinD/ParA_Nub-bd_dom"/>
</dbReference>
<dbReference type="InterPro" id="IPR011698">
    <property type="entry name" value="GATase_3"/>
</dbReference>
<evidence type="ECO:0000256" key="2">
    <source>
        <dbReference type="ARBA" id="ARBA00022598"/>
    </source>
</evidence>
<dbReference type="GO" id="GO:0005524">
    <property type="term" value="F:ATP binding"/>
    <property type="evidence" value="ECO:0007669"/>
    <property type="project" value="UniProtKB-UniRule"/>
</dbReference>
<keyword evidence="4 7" id="KW-0067">ATP-binding</keyword>
<keyword evidence="5 7" id="KW-0460">Magnesium</keyword>
<keyword evidence="3 7" id="KW-0547">Nucleotide-binding</keyword>
<evidence type="ECO:0000256" key="6">
    <source>
        <dbReference type="ARBA" id="ARBA00022962"/>
    </source>
</evidence>
<evidence type="ECO:0000256" key="3">
    <source>
        <dbReference type="ARBA" id="ARBA00022741"/>
    </source>
</evidence>
<feature type="domain" description="CobQ/CobB/MinD/ParA nucleotide binding" evidence="8">
    <location>
        <begin position="8"/>
        <end position="186"/>
    </location>
</feature>
<evidence type="ECO:0000313" key="10">
    <source>
        <dbReference type="EMBL" id="PPK79206.1"/>
    </source>
</evidence>
<evidence type="ECO:0000313" key="11">
    <source>
        <dbReference type="Proteomes" id="UP000237749"/>
    </source>
</evidence>
<dbReference type="GO" id="GO:0009236">
    <property type="term" value="P:cobalamin biosynthetic process"/>
    <property type="evidence" value="ECO:0007669"/>
    <property type="project" value="UniProtKB-UniRule"/>
</dbReference>
<dbReference type="HAMAP" id="MF_00027">
    <property type="entry name" value="CobB_CbiA"/>
    <property type="match status" value="1"/>
</dbReference>
<evidence type="ECO:0000259" key="8">
    <source>
        <dbReference type="Pfam" id="PF01656"/>
    </source>
</evidence>